<dbReference type="EMBL" id="JACSDY010000022">
    <property type="protein sequence ID" value="KAF7392096.1"/>
    <property type="molecule type" value="Genomic_DNA"/>
</dbReference>
<protein>
    <submittedName>
        <fullName evidence="2">Uncharacterized protein</fullName>
    </submittedName>
</protein>
<proteinExistence type="predicted"/>
<keyword evidence="3" id="KW-1185">Reference proteome</keyword>
<organism evidence="2 3">
    <name type="scientific">Vespula pensylvanica</name>
    <name type="common">Western yellow jacket</name>
    <name type="synonym">Wasp</name>
    <dbReference type="NCBI Taxonomy" id="30213"/>
    <lineage>
        <taxon>Eukaryota</taxon>
        <taxon>Metazoa</taxon>
        <taxon>Ecdysozoa</taxon>
        <taxon>Arthropoda</taxon>
        <taxon>Hexapoda</taxon>
        <taxon>Insecta</taxon>
        <taxon>Pterygota</taxon>
        <taxon>Neoptera</taxon>
        <taxon>Endopterygota</taxon>
        <taxon>Hymenoptera</taxon>
        <taxon>Apocrita</taxon>
        <taxon>Aculeata</taxon>
        <taxon>Vespoidea</taxon>
        <taxon>Vespidae</taxon>
        <taxon>Vespinae</taxon>
        <taxon>Vespula</taxon>
    </lineage>
</organism>
<reference evidence="2" key="1">
    <citation type="journal article" date="2020" name="G3 (Bethesda)">
        <title>High-Quality Assemblies for Three Invasive Social Wasps from the &lt;i&gt;Vespula&lt;/i&gt; Genus.</title>
        <authorList>
            <person name="Harrop T.W.R."/>
            <person name="Guhlin J."/>
            <person name="McLaughlin G.M."/>
            <person name="Permina E."/>
            <person name="Stockwell P."/>
            <person name="Gilligan J."/>
            <person name="Le Lec M.F."/>
            <person name="Gruber M.A.M."/>
            <person name="Quinn O."/>
            <person name="Lovegrove M."/>
            <person name="Duncan E.J."/>
            <person name="Remnant E.J."/>
            <person name="Van Eeckhoven J."/>
            <person name="Graham B."/>
            <person name="Knapp R.A."/>
            <person name="Langford K.W."/>
            <person name="Kronenberg Z."/>
            <person name="Press M.O."/>
            <person name="Eacker S.M."/>
            <person name="Wilson-Rankin E.E."/>
            <person name="Purcell J."/>
            <person name="Lester P.J."/>
            <person name="Dearden P.K."/>
        </authorList>
    </citation>
    <scope>NUCLEOTIDE SEQUENCE</scope>
    <source>
        <strain evidence="2">Volc-1</strain>
    </source>
</reference>
<evidence type="ECO:0000313" key="2">
    <source>
        <dbReference type="EMBL" id="KAF7392096.1"/>
    </source>
</evidence>
<dbReference type="Proteomes" id="UP000600918">
    <property type="component" value="Unassembled WGS sequence"/>
</dbReference>
<sequence length="204" mass="22574">MDGSSREFRTAPIQVRLCVIRGIDVNVFDEANARAHEAALPVALLAALLRDSPFLTLSRAPPAPNLCPMEKLQSDSCPQRGMIRSTMLPALPRRSARQRAKEFLFLRQRVVERSQKAMVQAMPLGERKITLVKVPDNELDMVGKTHKETAKLQVVVRLQDPVASYARVRTDALFRRPCDSEINDPIDSTAASGPPSPLTLLPVS</sequence>
<name>A0A834JR49_VESPE</name>
<accession>A0A834JR49</accession>
<evidence type="ECO:0000256" key="1">
    <source>
        <dbReference type="SAM" id="MobiDB-lite"/>
    </source>
</evidence>
<dbReference type="AlphaFoldDB" id="A0A834JR49"/>
<comment type="caution">
    <text evidence="2">The sequence shown here is derived from an EMBL/GenBank/DDBJ whole genome shotgun (WGS) entry which is preliminary data.</text>
</comment>
<feature type="region of interest" description="Disordered" evidence="1">
    <location>
        <begin position="183"/>
        <end position="204"/>
    </location>
</feature>
<evidence type="ECO:0000313" key="3">
    <source>
        <dbReference type="Proteomes" id="UP000600918"/>
    </source>
</evidence>
<gene>
    <name evidence="2" type="ORF">H0235_017095</name>
</gene>